<dbReference type="InterPro" id="IPR005116">
    <property type="entry name" value="Transp-assoc_OB_typ1"/>
</dbReference>
<keyword evidence="4" id="KW-0547">Nucleotide-binding</keyword>
<accession>S3ZAW7</accession>
<reference evidence="4 5" key="1">
    <citation type="submission" date="2013-02" db="EMBL/GenBank/DDBJ databases">
        <title>Draft Genome Sequence of Streptomyces aurantiacus, Which Produces Setomimycin.</title>
        <authorList>
            <person name="Gruening B.A."/>
            <person name="Praeg A."/>
            <person name="Erxleben A."/>
            <person name="Guenther S."/>
            <person name="Mueller M."/>
        </authorList>
    </citation>
    <scope>NUCLEOTIDE SEQUENCE [LARGE SCALE GENOMIC DNA]</scope>
    <source>
        <strain evidence="4 5">JA 4570</strain>
    </source>
</reference>
<evidence type="ECO:0000256" key="2">
    <source>
        <dbReference type="PROSITE-ProRule" id="PRU01213"/>
    </source>
</evidence>
<keyword evidence="4" id="KW-0067">ATP-binding</keyword>
<sequence length="159" mass="16432">MEAVSLADRVLVLDGGRALQDAPPAEVTRHPRSPWVARMLGRNAWPGTADADGTLALAGAGRLVVADPLDAGVRALAVVAPEAVSVHREKPAGSPRNVWPGTVREITTAGSRLRVLITSPDAPDLVAEITPAAAAELALVDGAEVWTSVKATEVSVVEL</sequence>
<dbReference type="InterPro" id="IPR008995">
    <property type="entry name" value="Mo/tungstate-bd_C_term_dom"/>
</dbReference>
<evidence type="ECO:0000313" key="5">
    <source>
        <dbReference type="Proteomes" id="UP000014629"/>
    </source>
</evidence>
<proteinExistence type="predicted"/>
<name>S3ZAW7_9ACTN</name>
<dbReference type="PROSITE" id="PS51866">
    <property type="entry name" value="MOP"/>
    <property type="match status" value="1"/>
</dbReference>
<dbReference type="GO" id="GO:0015689">
    <property type="term" value="P:molybdate ion transport"/>
    <property type="evidence" value="ECO:0007669"/>
    <property type="project" value="InterPro"/>
</dbReference>
<dbReference type="Proteomes" id="UP000014629">
    <property type="component" value="Unassembled WGS sequence"/>
</dbReference>
<organism evidence="4 5">
    <name type="scientific">Streptomyces aurantiacus JA 4570</name>
    <dbReference type="NCBI Taxonomy" id="1286094"/>
    <lineage>
        <taxon>Bacteria</taxon>
        <taxon>Bacillati</taxon>
        <taxon>Actinomycetota</taxon>
        <taxon>Actinomycetes</taxon>
        <taxon>Kitasatosporales</taxon>
        <taxon>Streptomycetaceae</taxon>
        <taxon>Streptomyces</taxon>
        <taxon>Streptomyces aurantiacus group</taxon>
    </lineage>
</organism>
<gene>
    <name evidence="4" type="ORF">STRAU_7214</name>
</gene>
<dbReference type="GO" id="GO:0005524">
    <property type="term" value="F:ATP binding"/>
    <property type="evidence" value="ECO:0007669"/>
    <property type="project" value="UniProtKB-KW"/>
</dbReference>
<dbReference type="PATRIC" id="fig|1286094.4.peg.7139"/>
<dbReference type="Gene3D" id="2.40.50.100">
    <property type="match status" value="1"/>
</dbReference>
<keyword evidence="1 2" id="KW-0500">Molybdenum</keyword>
<feature type="domain" description="Mop" evidence="3">
    <location>
        <begin position="92"/>
        <end position="158"/>
    </location>
</feature>
<dbReference type="SUPFAM" id="SSF50331">
    <property type="entry name" value="MOP-like"/>
    <property type="match status" value="1"/>
</dbReference>
<evidence type="ECO:0000313" key="4">
    <source>
        <dbReference type="EMBL" id="EPH39724.1"/>
    </source>
</evidence>
<protein>
    <submittedName>
        <fullName evidence="4">Putative Molybdenum import ATP-binding protein ModC</fullName>
    </submittedName>
</protein>
<evidence type="ECO:0000256" key="1">
    <source>
        <dbReference type="ARBA" id="ARBA00022505"/>
    </source>
</evidence>
<dbReference type="EMBL" id="AOPZ01000496">
    <property type="protein sequence ID" value="EPH39724.1"/>
    <property type="molecule type" value="Genomic_DNA"/>
</dbReference>
<comment type="caution">
    <text evidence="4">The sequence shown here is derived from an EMBL/GenBank/DDBJ whole genome shotgun (WGS) entry which is preliminary data.</text>
</comment>
<dbReference type="InterPro" id="IPR004606">
    <property type="entry name" value="Mop_domain"/>
</dbReference>
<dbReference type="Pfam" id="PF03459">
    <property type="entry name" value="TOBE"/>
    <property type="match status" value="1"/>
</dbReference>
<dbReference type="AlphaFoldDB" id="S3ZAW7"/>
<evidence type="ECO:0000259" key="3">
    <source>
        <dbReference type="PROSITE" id="PS51866"/>
    </source>
</evidence>
<keyword evidence="5" id="KW-1185">Reference proteome</keyword>